<dbReference type="PROSITE" id="PS51898">
    <property type="entry name" value="TYR_RECOMBINASE"/>
    <property type="match status" value="1"/>
</dbReference>
<dbReference type="AlphaFoldDB" id="A0AAW6E2L8"/>
<dbReference type="GO" id="GO:0015074">
    <property type="term" value="P:DNA integration"/>
    <property type="evidence" value="ECO:0007669"/>
    <property type="project" value="UniProtKB-KW"/>
</dbReference>
<dbReference type="GO" id="GO:0003677">
    <property type="term" value="F:DNA binding"/>
    <property type="evidence" value="ECO:0007669"/>
    <property type="project" value="UniProtKB-UniRule"/>
</dbReference>
<feature type="domain" description="Core-binding (CB)" evidence="8">
    <location>
        <begin position="63"/>
        <end position="152"/>
    </location>
</feature>
<keyword evidence="5" id="KW-0233">DNA recombination</keyword>
<keyword evidence="4 6" id="KW-0238">DNA-binding</keyword>
<evidence type="ECO:0000256" key="3">
    <source>
        <dbReference type="ARBA" id="ARBA00022908"/>
    </source>
</evidence>
<evidence type="ECO:0000259" key="7">
    <source>
        <dbReference type="PROSITE" id="PS51898"/>
    </source>
</evidence>
<dbReference type="GO" id="GO:0006310">
    <property type="term" value="P:DNA recombination"/>
    <property type="evidence" value="ECO:0007669"/>
    <property type="project" value="UniProtKB-KW"/>
</dbReference>
<keyword evidence="3" id="KW-0229">DNA integration</keyword>
<dbReference type="Gene3D" id="1.10.443.10">
    <property type="entry name" value="Intergrase catalytic core"/>
    <property type="match status" value="1"/>
</dbReference>
<accession>A0AAW6E2L8</accession>
<proteinExistence type="inferred from homology"/>
<dbReference type="PANTHER" id="PTHR30349:SF64">
    <property type="entry name" value="PROPHAGE INTEGRASE INTD-RELATED"/>
    <property type="match status" value="1"/>
</dbReference>
<dbReference type="EMBL" id="JAQMLS010000012">
    <property type="protein sequence ID" value="MDB8743046.1"/>
    <property type="molecule type" value="Genomic_DNA"/>
</dbReference>
<organism evidence="9 10">
    <name type="scientific">Ruminococcus bicirculans</name>
    <name type="common">ex Wegman et al. 2014</name>
    <dbReference type="NCBI Taxonomy" id="1160721"/>
    <lineage>
        <taxon>Bacteria</taxon>
        <taxon>Bacillati</taxon>
        <taxon>Bacillota</taxon>
        <taxon>Clostridia</taxon>
        <taxon>Eubacteriales</taxon>
        <taxon>Oscillospiraceae</taxon>
        <taxon>Ruminococcus</taxon>
    </lineage>
</organism>
<evidence type="ECO:0000256" key="5">
    <source>
        <dbReference type="ARBA" id="ARBA00023172"/>
    </source>
</evidence>
<dbReference type="Gene3D" id="1.10.150.130">
    <property type="match status" value="1"/>
</dbReference>
<dbReference type="Pfam" id="PF00589">
    <property type="entry name" value="Phage_integrase"/>
    <property type="match status" value="1"/>
</dbReference>
<dbReference type="Pfam" id="PF14659">
    <property type="entry name" value="Phage_int_SAM_3"/>
    <property type="match status" value="1"/>
</dbReference>
<evidence type="ECO:0000259" key="8">
    <source>
        <dbReference type="PROSITE" id="PS51900"/>
    </source>
</evidence>
<comment type="caution">
    <text evidence="9">The sequence shown here is derived from an EMBL/GenBank/DDBJ whole genome shotgun (WGS) entry which is preliminary data.</text>
</comment>
<dbReference type="SUPFAM" id="SSF56349">
    <property type="entry name" value="DNA breaking-rejoining enzymes"/>
    <property type="match status" value="1"/>
</dbReference>
<dbReference type="InterPro" id="IPR013762">
    <property type="entry name" value="Integrase-like_cat_sf"/>
</dbReference>
<dbReference type="InterPro" id="IPR004107">
    <property type="entry name" value="Integrase_SAM-like_N"/>
</dbReference>
<evidence type="ECO:0000313" key="10">
    <source>
        <dbReference type="Proteomes" id="UP001211421"/>
    </source>
</evidence>
<comment type="function">
    <text evidence="1">Site-specific tyrosine recombinase, which acts by catalyzing the cutting and rejoining of the recombining DNA molecules.</text>
</comment>
<dbReference type="InterPro" id="IPR011010">
    <property type="entry name" value="DNA_brk_join_enz"/>
</dbReference>
<reference evidence="9" key="1">
    <citation type="submission" date="2023-01" db="EMBL/GenBank/DDBJ databases">
        <title>Human gut microbiome strain richness.</title>
        <authorList>
            <person name="Chen-Liaw A."/>
        </authorList>
    </citation>
    <scope>NUCLEOTIDE SEQUENCE</scope>
    <source>
        <strain evidence="9">D59st1_B8_D59t2_181005</strain>
    </source>
</reference>
<dbReference type="InterPro" id="IPR002104">
    <property type="entry name" value="Integrase_catalytic"/>
</dbReference>
<dbReference type="InterPro" id="IPR010998">
    <property type="entry name" value="Integrase_recombinase_N"/>
</dbReference>
<dbReference type="PROSITE" id="PS51900">
    <property type="entry name" value="CB"/>
    <property type="match status" value="1"/>
</dbReference>
<evidence type="ECO:0000256" key="4">
    <source>
        <dbReference type="ARBA" id="ARBA00023125"/>
    </source>
</evidence>
<feature type="domain" description="Tyr recombinase" evidence="7">
    <location>
        <begin position="172"/>
        <end position="364"/>
    </location>
</feature>
<name>A0AAW6E2L8_9FIRM</name>
<comment type="similarity">
    <text evidence="2">Belongs to the 'phage' integrase family.</text>
</comment>
<evidence type="ECO:0000313" key="9">
    <source>
        <dbReference type="EMBL" id="MDB8743046.1"/>
    </source>
</evidence>
<sequence length="370" mass="42730">MKNTMNIYKRKDGRFEGRIPFGRDDNGNLKYRYLYSRNLTELKEKMLYAYTTSEKYSPVVCGKTLHELSLEWLGSAKLRVKESSYCCYKKIVTKHIIPYFEKIKYCELNTPKINAFIEYLLKYGKSDKNSGLSAKTVHDIIVAMRSIAKYSEQEYGLSNPMCSISMPKIQRNEISVLNESERKNLQNHLVNNLNNTNIGILLTMYSGMRIGEICALKWSDIDLQSGIIRISKTVQRINDKIGNSKTKIIVGSPKSRTSEREIPIPNFLVNILNERRQNENNYILSGTHKLIEPRTMQNRFKSVLKKCGIRNVNFHLLRHTYATVCIENGFDAKTVSELLGHSNVNITLNRYVHSSLDTKKKYVEKLNFVA</sequence>
<evidence type="ECO:0000256" key="1">
    <source>
        <dbReference type="ARBA" id="ARBA00003283"/>
    </source>
</evidence>
<dbReference type="InterPro" id="IPR044068">
    <property type="entry name" value="CB"/>
</dbReference>
<dbReference type="Proteomes" id="UP001211421">
    <property type="component" value="Unassembled WGS sequence"/>
</dbReference>
<dbReference type="CDD" id="cd01189">
    <property type="entry name" value="INT_ICEBs1_C_like"/>
    <property type="match status" value="1"/>
</dbReference>
<evidence type="ECO:0000256" key="2">
    <source>
        <dbReference type="ARBA" id="ARBA00008857"/>
    </source>
</evidence>
<dbReference type="InterPro" id="IPR050090">
    <property type="entry name" value="Tyrosine_recombinase_XerCD"/>
</dbReference>
<dbReference type="PANTHER" id="PTHR30349">
    <property type="entry name" value="PHAGE INTEGRASE-RELATED"/>
    <property type="match status" value="1"/>
</dbReference>
<evidence type="ECO:0000256" key="6">
    <source>
        <dbReference type="PROSITE-ProRule" id="PRU01248"/>
    </source>
</evidence>
<protein>
    <submittedName>
        <fullName evidence="9">Tyrosine-type recombinase/integrase</fullName>
    </submittedName>
</protein>
<gene>
    <name evidence="9" type="ORF">PNV70_13330</name>
</gene>
<dbReference type="RefSeq" id="WP_117940661.1">
    <property type="nucleotide sequence ID" value="NZ_JADMNX010000012.1"/>
</dbReference>